<dbReference type="RefSeq" id="WP_378063848.1">
    <property type="nucleotide sequence ID" value="NZ_JBHSXS010000029.1"/>
</dbReference>
<feature type="domain" description="RNase H type-1" evidence="2">
    <location>
        <begin position="1"/>
        <end position="142"/>
    </location>
</feature>
<feature type="region of interest" description="Disordered" evidence="1">
    <location>
        <begin position="147"/>
        <end position="190"/>
    </location>
</feature>
<dbReference type="SUPFAM" id="SSF53098">
    <property type="entry name" value="Ribonuclease H-like"/>
    <property type="match status" value="1"/>
</dbReference>
<dbReference type="InterPro" id="IPR029033">
    <property type="entry name" value="His_PPase_superfam"/>
</dbReference>
<dbReference type="InterPro" id="IPR050275">
    <property type="entry name" value="PGM_Phosphatase"/>
</dbReference>
<dbReference type="Gene3D" id="3.30.420.10">
    <property type="entry name" value="Ribonuclease H-like superfamily/Ribonuclease H"/>
    <property type="match status" value="1"/>
</dbReference>
<dbReference type="InterPro" id="IPR013078">
    <property type="entry name" value="His_Pase_superF_clade-1"/>
</dbReference>
<protein>
    <submittedName>
        <fullName evidence="3">Bifunctional RNase H/acid phosphatase</fullName>
    </submittedName>
</protein>
<evidence type="ECO:0000313" key="4">
    <source>
        <dbReference type="Proteomes" id="UP001596380"/>
    </source>
</evidence>
<dbReference type="Pfam" id="PF13456">
    <property type="entry name" value="RVT_3"/>
    <property type="match status" value="1"/>
</dbReference>
<keyword evidence="4" id="KW-1185">Reference proteome</keyword>
<name>A0ABW2CSM1_9ACTN</name>
<proteinExistence type="predicted"/>
<dbReference type="InterPro" id="IPR014636">
    <property type="entry name" value="RNaseH/PGlycerate_mutase"/>
</dbReference>
<evidence type="ECO:0000256" key="1">
    <source>
        <dbReference type="SAM" id="MobiDB-lite"/>
    </source>
</evidence>
<dbReference type="InterPro" id="IPR012337">
    <property type="entry name" value="RNaseH-like_sf"/>
</dbReference>
<evidence type="ECO:0000313" key="3">
    <source>
        <dbReference type="EMBL" id="MFC6884654.1"/>
    </source>
</evidence>
<dbReference type="SUPFAM" id="SSF53254">
    <property type="entry name" value="Phosphoglycerate mutase-like"/>
    <property type="match status" value="1"/>
</dbReference>
<organism evidence="3 4">
    <name type="scientific">Actinomadura yumaensis</name>
    <dbReference type="NCBI Taxonomy" id="111807"/>
    <lineage>
        <taxon>Bacteria</taxon>
        <taxon>Bacillati</taxon>
        <taxon>Actinomycetota</taxon>
        <taxon>Actinomycetes</taxon>
        <taxon>Streptosporangiales</taxon>
        <taxon>Thermomonosporaceae</taxon>
        <taxon>Actinomadura</taxon>
    </lineage>
</organism>
<dbReference type="CDD" id="cd07067">
    <property type="entry name" value="HP_PGM_like"/>
    <property type="match status" value="1"/>
</dbReference>
<reference evidence="4" key="1">
    <citation type="journal article" date="2019" name="Int. J. Syst. Evol. Microbiol.">
        <title>The Global Catalogue of Microorganisms (GCM) 10K type strain sequencing project: providing services to taxonomists for standard genome sequencing and annotation.</title>
        <authorList>
            <consortium name="The Broad Institute Genomics Platform"/>
            <consortium name="The Broad Institute Genome Sequencing Center for Infectious Disease"/>
            <person name="Wu L."/>
            <person name="Ma J."/>
        </authorList>
    </citation>
    <scope>NUCLEOTIDE SEQUENCE [LARGE SCALE GENOMIC DNA]</scope>
    <source>
        <strain evidence="4">JCM 3369</strain>
    </source>
</reference>
<dbReference type="EMBL" id="JBHSXS010000029">
    <property type="protein sequence ID" value="MFC6884654.1"/>
    <property type="molecule type" value="Genomic_DNA"/>
</dbReference>
<evidence type="ECO:0000259" key="2">
    <source>
        <dbReference type="PROSITE" id="PS50879"/>
    </source>
</evidence>
<dbReference type="SMART" id="SM00855">
    <property type="entry name" value="PGAM"/>
    <property type="match status" value="1"/>
</dbReference>
<gene>
    <name evidence="3" type="ORF">ACFQKB_33185</name>
</gene>
<comment type="caution">
    <text evidence="3">The sequence shown here is derived from an EMBL/GenBank/DDBJ whole genome shotgun (WGS) entry which is preliminary data.</text>
</comment>
<dbReference type="Gene3D" id="3.40.50.1240">
    <property type="entry name" value="Phosphoglycerate mutase-like"/>
    <property type="match status" value="1"/>
</dbReference>
<sequence length="400" mass="42728">MTRRLVIEADGGSRGNPGPAGYGALVRDALTGEVLAEVAESIGHATNNVAEYRGLIAGLRAVAEIDPSARVEVRMDSKLVVEQMSGRWKIKHPDMVPLALEARDLASELGPVSYGWIPRDRNAHADRLANEAMDAAARGEHWVRKIEEDPPADGPAPDREATSDRAAAQARDGADSEAPGWSTATSAPTRTLLLRHGETPLSAEKRFAGIGEFPLTEAGRAQARAAALALEDRGIDAIVTSPLVRCRDTAAEVAAVTGAGVRVEDGFRETDFGEWEGLTFREAGERSPAALKAWLADPGVAPPGGESFAEVARRVGTALDKLKVRYRHRTVLLVSHVTPIKLLVREALGAPMGALYRMRLDVASLSAIDWYDDGPASLSSFNDTHHLHAEGRESAGGGRR</sequence>
<dbReference type="NCBIfam" id="NF005567">
    <property type="entry name" value="PRK07238.1"/>
    <property type="match status" value="1"/>
</dbReference>
<dbReference type="InterPro" id="IPR036397">
    <property type="entry name" value="RNaseH_sf"/>
</dbReference>
<dbReference type="InterPro" id="IPR002156">
    <property type="entry name" value="RNaseH_domain"/>
</dbReference>
<dbReference type="CDD" id="cd09279">
    <property type="entry name" value="RNase_HI_like"/>
    <property type="match status" value="1"/>
</dbReference>
<dbReference type="Proteomes" id="UP001596380">
    <property type="component" value="Unassembled WGS sequence"/>
</dbReference>
<accession>A0ABW2CSM1</accession>
<dbReference type="PROSITE" id="PS50879">
    <property type="entry name" value="RNASE_H_1"/>
    <property type="match status" value="1"/>
</dbReference>
<dbReference type="Pfam" id="PF00300">
    <property type="entry name" value="His_Phos_1"/>
    <property type="match status" value="1"/>
</dbReference>
<dbReference type="PANTHER" id="PTHR48100:SF62">
    <property type="entry name" value="GLUCOSYL-3-PHOSPHOGLYCERATE PHOSPHATASE"/>
    <property type="match status" value="1"/>
</dbReference>
<dbReference type="PANTHER" id="PTHR48100">
    <property type="entry name" value="BROAD-SPECIFICITY PHOSPHATASE YOR283W-RELATED"/>
    <property type="match status" value="1"/>
</dbReference>
<dbReference type="PIRSF" id="PIRSF036922">
    <property type="entry name" value="RNaseH_PGAM"/>
    <property type="match status" value="1"/>
</dbReference>